<dbReference type="GO" id="GO:0015031">
    <property type="term" value="P:protein transport"/>
    <property type="evidence" value="ECO:0007669"/>
    <property type="project" value="UniProtKB-UniRule"/>
</dbReference>
<dbReference type="GO" id="GO:0070628">
    <property type="term" value="F:proteasome binding"/>
    <property type="evidence" value="ECO:0007669"/>
    <property type="project" value="TreeGrafter"/>
</dbReference>
<accession>A0A5C2SM48</accession>
<feature type="region of interest" description="Disordered" evidence="4">
    <location>
        <begin position="43"/>
        <end position="127"/>
    </location>
</feature>
<comment type="similarity">
    <text evidence="1 3">Belongs to the cut8/STS1 family.</text>
</comment>
<organism evidence="5 6">
    <name type="scientific">Lentinus tigrinus ALCF2SS1-6</name>
    <dbReference type="NCBI Taxonomy" id="1328759"/>
    <lineage>
        <taxon>Eukaryota</taxon>
        <taxon>Fungi</taxon>
        <taxon>Dikarya</taxon>
        <taxon>Basidiomycota</taxon>
        <taxon>Agaricomycotina</taxon>
        <taxon>Agaricomycetes</taxon>
        <taxon>Polyporales</taxon>
        <taxon>Polyporaceae</taxon>
        <taxon>Lentinus</taxon>
    </lineage>
</organism>
<evidence type="ECO:0000256" key="3">
    <source>
        <dbReference type="RuleBase" id="RU368013"/>
    </source>
</evidence>
<keyword evidence="3" id="KW-0963">Cytoplasm</keyword>
<dbReference type="PANTHER" id="PTHR28032">
    <property type="entry name" value="FI02826P"/>
    <property type="match status" value="1"/>
</dbReference>
<comment type="subcellular location">
    <subcellularLocation>
        <location evidence="3">Cytoplasm</location>
    </subcellularLocation>
    <subcellularLocation>
        <location evidence="3">Nucleus</location>
    </subcellularLocation>
</comment>
<evidence type="ECO:0000313" key="6">
    <source>
        <dbReference type="Proteomes" id="UP000313359"/>
    </source>
</evidence>
<keyword evidence="2 3" id="KW-0539">Nucleus</keyword>
<evidence type="ECO:0000313" key="5">
    <source>
        <dbReference type="EMBL" id="RPD64832.1"/>
    </source>
</evidence>
<dbReference type="GO" id="GO:0005737">
    <property type="term" value="C:cytoplasm"/>
    <property type="evidence" value="ECO:0007669"/>
    <property type="project" value="UniProtKB-SubCell"/>
</dbReference>
<feature type="compositionally biased region" description="Basic and acidic residues" evidence="4">
    <location>
        <begin position="111"/>
        <end position="126"/>
    </location>
</feature>
<dbReference type="Proteomes" id="UP000313359">
    <property type="component" value="Unassembled WGS sequence"/>
</dbReference>
<evidence type="ECO:0000256" key="2">
    <source>
        <dbReference type="ARBA" id="ARBA00023242"/>
    </source>
</evidence>
<keyword evidence="3" id="KW-0813">Transport</keyword>
<protein>
    <recommendedName>
        <fullName evidence="3">Tethering factor for nuclear proteasome STS1</fullName>
    </recommendedName>
</protein>
<comment type="subunit">
    <text evidence="3">Binds the proteasome.</text>
</comment>
<dbReference type="GO" id="GO:0031144">
    <property type="term" value="P:proteasome localization"/>
    <property type="evidence" value="ECO:0007669"/>
    <property type="project" value="UniProtKB-UniRule"/>
</dbReference>
<dbReference type="GO" id="GO:0071630">
    <property type="term" value="P:nuclear protein quality control by the ubiquitin-proteasome system"/>
    <property type="evidence" value="ECO:0007669"/>
    <property type="project" value="UniProtKB-UniRule"/>
</dbReference>
<dbReference type="PANTHER" id="PTHR28032:SF1">
    <property type="entry name" value="FI02826P"/>
    <property type="match status" value="1"/>
</dbReference>
<dbReference type="InterPro" id="IPR038422">
    <property type="entry name" value="Cut8/Sts1_sf"/>
</dbReference>
<dbReference type="Pfam" id="PF08559">
    <property type="entry name" value="Cut8"/>
    <property type="match status" value="1"/>
</dbReference>
<evidence type="ECO:0000256" key="4">
    <source>
        <dbReference type="SAM" id="MobiDB-lite"/>
    </source>
</evidence>
<gene>
    <name evidence="5" type="ORF">L227DRAFT_519345</name>
</gene>
<proteinExistence type="inferred from homology"/>
<keyword evidence="3" id="KW-0653">Protein transport</keyword>
<comment type="function">
    <text evidence="3">Involved in ubiquitin-mediated protein degradation. Regulatory factor in the ubiquitin/proteasome pathway that controls the turnover of proteasome substrates. Targets proteasomes to the nucleus and facilitates the degradation of nuclear proteins.</text>
</comment>
<dbReference type="Gene3D" id="1.20.58.1590">
    <property type="entry name" value="Tethering factor for nuclear proteasome Cut8/Sts1"/>
    <property type="match status" value="1"/>
</dbReference>
<feature type="compositionally biased region" description="Basic and acidic residues" evidence="4">
    <location>
        <begin position="79"/>
        <end position="92"/>
    </location>
</feature>
<dbReference type="AlphaFoldDB" id="A0A5C2SM48"/>
<evidence type="ECO:0000256" key="1">
    <source>
        <dbReference type="ARBA" id="ARBA00006199"/>
    </source>
</evidence>
<dbReference type="GO" id="GO:0031965">
    <property type="term" value="C:nuclear membrane"/>
    <property type="evidence" value="ECO:0007669"/>
    <property type="project" value="TreeGrafter"/>
</dbReference>
<dbReference type="EMBL" id="ML122253">
    <property type="protein sequence ID" value="RPD64832.1"/>
    <property type="molecule type" value="Genomic_DNA"/>
</dbReference>
<dbReference type="InterPro" id="IPR013868">
    <property type="entry name" value="Cut8/Sts1_fam"/>
</dbReference>
<sequence length="411" mass="45072">MANVVTHPHLQVGFGPSPVGHSPSPLGFGFGLQPSMMQGWPTAPHPHVQPPVWGITPQATQPPVRMGKRRHEPEEEDRDERMDRSPTPERPKRGVPKRARTTPAAVTAAGKDQHTAKENKPPTHDESDVDVGFLLASLPPQSLLPLVTSLLSAQPALKPTILSLIPRPTLDTALQGLANSAQKLKDAYPYSNSLFSQPGSSWNNTGGLGSNRAASSFSTGFGFGARPLGGSTFGSASTQLPGGGMRDEYIVTRLKPHIEEFVAACISYLPYFSFSTTSESEPTISSKAHTTQTHAATLRQQHKDKLHPIETYQFLAALTSHILSQPPLTQASLAEHLAKRLQTEWEAWVDRVDESVNRHGGMFGRDTVSVWERGLDEFAQAKEQWQFMKGVRDRWVLKVGWLVGRQPMETL</sequence>
<keyword evidence="6" id="KW-1185">Reference proteome</keyword>
<name>A0A5C2SM48_9APHY</name>
<dbReference type="OrthoDB" id="10061064at2759"/>
<reference evidence="5" key="1">
    <citation type="journal article" date="2018" name="Genome Biol. Evol.">
        <title>Genomics and development of Lentinus tigrinus, a white-rot wood-decaying mushroom with dimorphic fruiting bodies.</title>
        <authorList>
            <person name="Wu B."/>
            <person name="Xu Z."/>
            <person name="Knudson A."/>
            <person name="Carlson A."/>
            <person name="Chen N."/>
            <person name="Kovaka S."/>
            <person name="LaButti K."/>
            <person name="Lipzen A."/>
            <person name="Pennachio C."/>
            <person name="Riley R."/>
            <person name="Schakwitz W."/>
            <person name="Umezawa K."/>
            <person name="Ohm R.A."/>
            <person name="Grigoriev I.V."/>
            <person name="Nagy L.G."/>
            <person name="Gibbons J."/>
            <person name="Hibbett D."/>
        </authorList>
    </citation>
    <scope>NUCLEOTIDE SEQUENCE [LARGE SCALE GENOMIC DNA]</scope>
    <source>
        <strain evidence="5">ALCF2SS1-6</strain>
    </source>
</reference>